<dbReference type="EMBL" id="CP046640">
    <property type="protein sequence ID" value="QTL98698.1"/>
    <property type="molecule type" value="Genomic_DNA"/>
</dbReference>
<evidence type="ECO:0000313" key="2">
    <source>
        <dbReference type="Proteomes" id="UP000665020"/>
    </source>
</evidence>
<dbReference type="Proteomes" id="UP000665020">
    <property type="component" value="Chromosome"/>
</dbReference>
<dbReference type="AlphaFoldDB" id="A0A8A7KG70"/>
<dbReference type="RefSeq" id="WP_164522285.1">
    <property type="nucleotide sequence ID" value="NZ_CP046640.1"/>
</dbReference>
<accession>A0A8A7KG70</accession>
<keyword evidence="2" id="KW-1185">Reference proteome</keyword>
<protein>
    <submittedName>
        <fullName evidence="1">Uncharacterized protein</fullName>
    </submittedName>
</protein>
<name>A0A8A7KG70_9FIRM</name>
<organism evidence="1 2">
    <name type="scientific">Iocasia fonsfrigidae</name>
    <dbReference type="NCBI Taxonomy" id="2682810"/>
    <lineage>
        <taxon>Bacteria</taxon>
        <taxon>Bacillati</taxon>
        <taxon>Bacillota</taxon>
        <taxon>Clostridia</taxon>
        <taxon>Halanaerobiales</taxon>
        <taxon>Halanaerobiaceae</taxon>
        <taxon>Iocasia</taxon>
    </lineage>
</organism>
<sequence length="48" mass="6024">MRMKRSMYKLDKEKHRKLMKKLIDDGMSFNEFLDRIIYMYLEGKYTLD</sequence>
<dbReference type="KEGG" id="ifn:GM661_12345"/>
<reference evidence="1" key="1">
    <citation type="submission" date="2019-12" db="EMBL/GenBank/DDBJ databases">
        <authorList>
            <person name="zhang j."/>
            <person name="sun C.M."/>
        </authorList>
    </citation>
    <scope>NUCLEOTIDE SEQUENCE</scope>
    <source>
        <strain evidence="1">NS-1</strain>
    </source>
</reference>
<proteinExistence type="predicted"/>
<evidence type="ECO:0000313" key="1">
    <source>
        <dbReference type="EMBL" id="QTL98698.1"/>
    </source>
</evidence>
<gene>
    <name evidence="1" type="ORF">GM661_12345</name>
</gene>